<keyword evidence="7" id="KW-0472">Membrane</keyword>
<name>A0A3S9J7A3_9ENTR</name>
<evidence type="ECO:0000256" key="2">
    <source>
        <dbReference type="ARBA" id="ARBA00022676"/>
    </source>
</evidence>
<dbReference type="AlphaFoldDB" id="A0A3S9J7A3"/>
<protein>
    <submittedName>
        <fullName evidence="9">Xanthine phosphoribosyltransferase</fullName>
        <ecNumber evidence="9">2.4.2.22</ecNumber>
    </submittedName>
</protein>
<evidence type="ECO:0000313" key="9">
    <source>
        <dbReference type="EMBL" id="AZP36159.1"/>
    </source>
</evidence>
<dbReference type="PANTHER" id="PTHR39563:SF1">
    <property type="entry name" value="XANTHINE-GUANINE PHOSPHORIBOSYLTRANSFERASE"/>
    <property type="match status" value="1"/>
</dbReference>
<evidence type="ECO:0000256" key="4">
    <source>
        <dbReference type="ARBA" id="ARBA00022723"/>
    </source>
</evidence>
<dbReference type="InterPro" id="IPR029057">
    <property type="entry name" value="PRTase-like"/>
</dbReference>
<dbReference type="GO" id="GO:0004422">
    <property type="term" value="F:hypoxanthine phosphoribosyltransferase activity"/>
    <property type="evidence" value="ECO:0007669"/>
    <property type="project" value="TreeGrafter"/>
</dbReference>
<reference evidence="9 10" key="1">
    <citation type="journal article" date="2018" name="Genome Biol. Evol.">
        <title>Partnering With a Pest: Genomes of Hemlock Woolly Adelgid Symbionts Reveal Atypical Nutritional Provisioning Patterns in Dual-Obligate Bacteria.</title>
        <authorList>
            <person name="Weglarz K.M."/>
            <person name="Havill N.P."/>
            <person name="Burke G.R."/>
            <person name="von Dohlen C.D."/>
        </authorList>
    </citation>
    <scope>NUCLEOTIDE SEQUENCE [LARGE SCALE GENOMIC DNA]</scope>
    <source>
        <strain evidence="9">ENA</strain>
    </source>
</reference>
<dbReference type="NCBIfam" id="NF006613">
    <property type="entry name" value="PRK09177.1"/>
    <property type="match status" value="1"/>
</dbReference>
<dbReference type="GO" id="GO:0032264">
    <property type="term" value="P:IMP salvage"/>
    <property type="evidence" value="ECO:0007669"/>
    <property type="project" value="TreeGrafter"/>
</dbReference>
<proteinExistence type="predicted"/>
<evidence type="ECO:0000256" key="3">
    <source>
        <dbReference type="ARBA" id="ARBA00022679"/>
    </source>
</evidence>
<dbReference type="Gene3D" id="3.40.50.2020">
    <property type="match status" value="1"/>
</dbReference>
<dbReference type="GO" id="GO:0005829">
    <property type="term" value="C:cytosol"/>
    <property type="evidence" value="ECO:0007669"/>
    <property type="project" value="TreeGrafter"/>
</dbReference>
<accession>A0A3S9J7A3</accession>
<dbReference type="GO" id="GO:0046872">
    <property type="term" value="F:metal ion binding"/>
    <property type="evidence" value="ECO:0007669"/>
    <property type="project" value="UniProtKB-KW"/>
</dbReference>
<keyword evidence="6" id="KW-0460">Magnesium</keyword>
<keyword evidence="4" id="KW-0479">Metal-binding</keyword>
<dbReference type="EC" id="2.4.2.22" evidence="9"/>
<keyword evidence="2 9" id="KW-0328">Glycosyltransferase</keyword>
<dbReference type="SUPFAM" id="SSF53271">
    <property type="entry name" value="PRTase-like"/>
    <property type="match status" value="1"/>
</dbReference>
<feature type="domain" description="Phosphoribosyltransferase" evidence="8">
    <location>
        <begin position="15"/>
        <end position="145"/>
    </location>
</feature>
<evidence type="ECO:0000256" key="6">
    <source>
        <dbReference type="ARBA" id="ARBA00022842"/>
    </source>
</evidence>
<keyword evidence="10" id="KW-1185">Reference proteome</keyword>
<evidence type="ECO:0000259" key="8">
    <source>
        <dbReference type="Pfam" id="PF00156"/>
    </source>
</evidence>
<evidence type="ECO:0000256" key="7">
    <source>
        <dbReference type="ARBA" id="ARBA00023136"/>
    </source>
</evidence>
<dbReference type="GO" id="GO:0000310">
    <property type="term" value="F:xanthine phosphoribosyltransferase activity"/>
    <property type="evidence" value="ECO:0007669"/>
    <property type="project" value="UniProtKB-EC"/>
</dbReference>
<dbReference type="GO" id="GO:0032265">
    <property type="term" value="P:XMP salvage"/>
    <property type="evidence" value="ECO:0007669"/>
    <property type="project" value="TreeGrafter"/>
</dbReference>
<dbReference type="OrthoDB" id="9789690at2"/>
<dbReference type="RefSeq" id="WP_126071425.1">
    <property type="nucleotide sequence ID" value="NZ_CP026513.1"/>
</dbReference>
<dbReference type="GO" id="GO:0006166">
    <property type="term" value="P:purine ribonucleoside salvage"/>
    <property type="evidence" value="ECO:0007669"/>
    <property type="project" value="UniProtKB-KW"/>
</dbReference>
<organism evidence="9 10">
    <name type="scientific">Candidatus Annandia adelgestsuga</name>
    <dbReference type="NCBI Taxonomy" id="1302411"/>
    <lineage>
        <taxon>Bacteria</taxon>
        <taxon>Pseudomonadati</taxon>
        <taxon>Pseudomonadota</taxon>
        <taxon>Gammaproteobacteria</taxon>
        <taxon>Enterobacterales</taxon>
        <taxon>Enterobacteriaceae</taxon>
        <taxon>Candidatus Annandia</taxon>
    </lineage>
</organism>
<keyword evidence="3 9" id="KW-0808">Transferase</keyword>
<dbReference type="Pfam" id="PF00156">
    <property type="entry name" value="Pribosyltran"/>
    <property type="match status" value="1"/>
</dbReference>
<dbReference type="InterPro" id="IPR023747">
    <property type="entry name" value="Xanthine_Guanine_PRibTrfase"/>
</dbReference>
<dbReference type="InterPro" id="IPR000836">
    <property type="entry name" value="PRTase_dom"/>
</dbReference>
<dbReference type="GO" id="GO:0032263">
    <property type="term" value="P:GMP salvage"/>
    <property type="evidence" value="ECO:0007669"/>
    <property type="project" value="TreeGrafter"/>
</dbReference>
<dbReference type="KEGG" id="aade:C3B56_00032"/>
<gene>
    <name evidence="9" type="primary">gpt</name>
    <name evidence="9" type="ORF">C3B56_00032</name>
</gene>
<dbReference type="PANTHER" id="PTHR39563">
    <property type="entry name" value="XANTHINE PHOSPHORIBOSYLTRANSFERASE"/>
    <property type="match status" value="1"/>
</dbReference>
<keyword evidence="1" id="KW-1003">Cell membrane</keyword>
<dbReference type="EMBL" id="CP026513">
    <property type="protein sequence ID" value="AZP36159.1"/>
    <property type="molecule type" value="Genomic_DNA"/>
</dbReference>
<evidence type="ECO:0000256" key="5">
    <source>
        <dbReference type="ARBA" id="ARBA00022726"/>
    </source>
</evidence>
<dbReference type="CDD" id="cd06223">
    <property type="entry name" value="PRTases_typeI"/>
    <property type="match status" value="1"/>
</dbReference>
<evidence type="ECO:0000313" key="10">
    <source>
        <dbReference type="Proteomes" id="UP000274458"/>
    </source>
</evidence>
<sequence>MKDKYVITWYMIQIHARQLSYRLLPSSQWKGILAINKGGLILSAMVARELNLMYIDTICISNYNIKNSIEKINIIKKPKIKGNNFILIDDLVNTGKTAQLIRPLYPKSKFVTIFAKPKGKKYVDDYIVDVPQNVWIEQPWETGISYIPPISEH</sequence>
<dbReference type="Proteomes" id="UP000274458">
    <property type="component" value="Chromosome"/>
</dbReference>
<evidence type="ECO:0000256" key="1">
    <source>
        <dbReference type="ARBA" id="ARBA00022475"/>
    </source>
</evidence>
<keyword evidence="5" id="KW-0660">Purine salvage</keyword>